<evidence type="ECO:0000256" key="1">
    <source>
        <dbReference type="SAM" id="SignalP"/>
    </source>
</evidence>
<reference evidence="2" key="1">
    <citation type="journal article" date="2021" name="Microb. Physiol.">
        <title>Proteogenomic Insights into the Physiology of Marine, Sulfate-Reducing, Filamentous Desulfonema limicola and Desulfonema magnum.</title>
        <authorList>
            <person name="Schnaars V."/>
            <person name="Wohlbrand L."/>
            <person name="Scheve S."/>
            <person name="Hinrichs C."/>
            <person name="Reinhardt R."/>
            <person name="Rabus R."/>
        </authorList>
    </citation>
    <scope>NUCLEOTIDE SEQUENCE</scope>
    <source>
        <strain evidence="2">4be13</strain>
    </source>
</reference>
<dbReference type="InterPro" id="IPR023614">
    <property type="entry name" value="Porin_dom_sf"/>
</dbReference>
<dbReference type="Proteomes" id="UP000663722">
    <property type="component" value="Chromosome"/>
</dbReference>
<feature type="chain" id="PRO_5036893490" description="Porin" evidence="1">
    <location>
        <begin position="21"/>
        <end position="379"/>
    </location>
</feature>
<evidence type="ECO:0000313" key="3">
    <source>
        <dbReference type="Proteomes" id="UP000663722"/>
    </source>
</evidence>
<dbReference type="Gene3D" id="2.40.160.10">
    <property type="entry name" value="Porin"/>
    <property type="match status" value="1"/>
</dbReference>
<dbReference type="RefSeq" id="WP_207679018.1">
    <property type="nucleotide sequence ID" value="NZ_CP061800.1"/>
</dbReference>
<gene>
    <name evidence="2" type="ORF">dnm_071620</name>
</gene>
<dbReference type="AlphaFoldDB" id="A0A975BTA8"/>
<organism evidence="2 3">
    <name type="scientific">Desulfonema magnum</name>
    <dbReference type="NCBI Taxonomy" id="45655"/>
    <lineage>
        <taxon>Bacteria</taxon>
        <taxon>Pseudomonadati</taxon>
        <taxon>Thermodesulfobacteriota</taxon>
        <taxon>Desulfobacteria</taxon>
        <taxon>Desulfobacterales</taxon>
        <taxon>Desulfococcaceae</taxon>
        <taxon>Desulfonema</taxon>
    </lineage>
</organism>
<feature type="signal peptide" evidence="1">
    <location>
        <begin position="1"/>
        <end position="20"/>
    </location>
</feature>
<name>A0A975BTA8_9BACT</name>
<protein>
    <recommendedName>
        <fullName evidence="4">Porin</fullName>
    </recommendedName>
</protein>
<keyword evidence="3" id="KW-1185">Reference proteome</keyword>
<dbReference type="KEGG" id="dmm:dnm_071620"/>
<evidence type="ECO:0000313" key="2">
    <source>
        <dbReference type="EMBL" id="QTA91097.1"/>
    </source>
</evidence>
<proteinExistence type="predicted"/>
<keyword evidence="1" id="KW-0732">Signal</keyword>
<accession>A0A975BTA8</accession>
<sequence>MKKIFCWVLMMLNVGTNVHAFDPDQIQIHGFVSQGYLISDNNDYMLTKTEDGSFQFNEMGINFATQLTDEIRVGLQFLSRDLGEIGNNEVELDWALADYHFRDWLGLQVGKMKAKYGFHNQSRDIDAARTWILLPMGIYNETLRDLTASMTGVGIYGSLPGGLTYQFQAGSLEVDKDSGVARMLEGFGAEVVSMESESDNFTVGLEWETPLDGLRIGVTRTALRLSYEAVFPGMSAPMENDVEGDKTVASLEYMYENFTLDSEYRLLDNNLGGSDNTAESYFAGIRYRFSDWFEAGTYYCVFYCNKDDRDGKGFEAMGLPRELGWCKDIALSVRFDINNNWVFKLEGHHMDGLNGVVRYDPADPDTRWLLFAAKMTFSF</sequence>
<dbReference type="SUPFAM" id="SSF56935">
    <property type="entry name" value="Porins"/>
    <property type="match status" value="1"/>
</dbReference>
<dbReference type="EMBL" id="CP061800">
    <property type="protein sequence ID" value="QTA91097.1"/>
    <property type="molecule type" value="Genomic_DNA"/>
</dbReference>
<evidence type="ECO:0008006" key="4">
    <source>
        <dbReference type="Google" id="ProtNLM"/>
    </source>
</evidence>